<feature type="compositionally biased region" description="Basic residues" evidence="1">
    <location>
        <begin position="27"/>
        <end position="43"/>
    </location>
</feature>
<feature type="region of interest" description="Disordered" evidence="1">
    <location>
        <begin position="1"/>
        <end position="68"/>
    </location>
</feature>
<dbReference type="AlphaFoldDB" id="A0A6J4V1E8"/>
<dbReference type="GO" id="GO:0016787">
    <property type="term" value="F:hydrolase activity"/>
    <property type="evidence" value="ECO:0007669"/>
    <property type="project" value="UniProtKB-KW"/>
</dbReference>
<feature type="non-terminal residue" evidence="2">
    <location>
        <position position="68"/>
    </location>
</feature>
<organism evidence="2">
    <name type="scientific">uncultured Thermomicrobiales bacterium</name>
    <dbReference type="NCBI Taxonomy" id="1645740"/>
    <lineage>
        <taxon>Bacteria</taxon>
        <taxon>Pseudomonadati</taxon>
        <taxon>Thermomicrobiota</taxon>
        <taxon>Thermomicrobia</taxon>
        <taxon>Thermomicrobiales</taxon>
        <taxon>environmental samples</taxon>
    </lineage>
</organism>
<accession>A0A6J4V1E8</accession>
<protein>
    <submittedName>
        <fullName evidence="2">MBL-fold metallo-hydrolase superfamily</fullName>
    </submittedName>
</protein>
<name>A0A6J4V1E8_9BACT</name>
<gene>
    <name evidence="2" type="ORF">AVDCRST_MAG73-3810</name>
</gene>
<proteinExistence type="predicted"/>
<feature type="non-terminal residue" evidence="2">
    <location>
        <position position="1"/>
    </location>
</feature>
<feature type="compositionally biased region" description="Basic residues" evidence="1">
    <location>
        <begin position="1"/>
        <end position="19"/>
    </location>
</feature>
<dbReference type="EMBL" id="CADCWE010000251">
    <property type="protein sequence ID" value="CAA9562134.1"/>
    <property type="molecule type" value="Genomic_DNA"/>
</dbReference>
<evidence type="ECO:0000313" key="2">
    <source>
        <dbReference type="EMBL" id="CAA9562134.1"/>
    </source>
</evidence>
<reference evidence="2" key="1">
    <citation type="submission" date="2020-02" db="EMBL/GenBank/DDBJ databases">
        <authorList>
            <person name="Meier V. D."/>
        </authorList>
    </citation>
    <scope>NUCLEOTIDE SEQUENCE</scope>
    <source>
        <strain evidence="2">AVDCRST_MAG73</strain>
    </source>
</reference>
<keyword evidence="2" id="KW-0378">Hydrolase</keyword>
<sequence length="68" mass="7545">ERPRLNHHHASPRRRPARRGRADAGLRARHRPSRCARAGRRRHDGSAPGGGRPRPPPPATKQAGLRSL</sequence>
<evidence type="ECO:0000256" key="1">
    <source>
        <dbReference type="SAM" id="MobiDB-lite"/>
    </source>
</evidence>